<proteinExistence type="predicted"/>
<evidence type="ECO:0000313" key="2">
    <source>
        <dbReference type="Proteomes" id="UP000548867"/>
    </source>
</evidence>
<organism evidence="1 2">
    <name type="scientific">Novosphingobium sediminicola</name>
    <dbReference type="NCBI Taxonomy" id="563162"/>
    <lineage>
        <taxon>Bacteria</taxon>
        <taxon>Pseudomonadati</taxon>
        <taxon>Pseudomonadota</taxon>
        <taxon>Alphaproteobacteria</taxon>
        <taxon>Sphingomonadales</taxon>
        <taxon>Sphingomonadaceae</taxon>
        <taxon>Novosphingobium</taxon>
    </lineage>
</organism>
<keyword evidence="2" id="KW-1185">Reference proteome</keyword>
<dbReference type="AlphaFoldDB" id="A0A7W6CJY3"/>
<dbReference type="Proteomes" id="UP000548867">
    <property type="component" value="Unassembled WGS sequence"/>
</dbReference>
<name>A0A7W6CJY3_9SPHN</name>
<gene>
    <name evidence="1" type="ORF">GGR38_004844</name>
</gene>
<protein>
    <submittedName>
        <fullName evidence="1">Uncharacterized protein</fullName>
    </submittedName>
</protein>
<accession>A0A7W6CJY3</accession>
<dbReference type="RefSeq" id="WP_183629488.1">
    <property type="nucleotide sequence ID" value="NZ_JACIDX010000043.1"/>
</dbReference>
<comment type="caution">
    <text evidence="1">The sequence shown here is derived from an EMBL/GenBank/DDBJ whole genome shotgun (WGS) entry which is preliminary data.</text>
</comment>
<reference evidence="1 2" key="1">
    <citation type="submission" date="2020-08" db="EMBL/GenBank/DDBJ databases">
        <title>Genomic Encyclopedia of Type Strains, Phase IV (KMG-IV): sequencing the most valuable type-strain genomes for metagenomic binning, comparative biology and taxonomic classification.</title>
        <authorList>
            <person name="Goeker M."/>
        </authorList>
    </citation>
    <scope>NUCLEOTIDE SEQUENCE [LARGE SCALE GENOMIC DNA]</scope>
    <source>
        <strain evidence="1 2">DSM 27057</strain>
    </source>
</reference>
<sequence length="81" mass="9208">MTSHAKHPDFKCQPKMGRHFIGAICCGEQEGNAHIREMIERRAHSDQEEADARLTLDQEVAVVIGRPGRREFIGRKVNRIA</sequence>
<evidence type="ECO:0000313" key="1">
    <source>
        <dbReference type="EMBL" id="MBB3957869.1"/>
    </source>
</evidence>
<dbReference type="EMBL" id="JACIDX010000043">
    <property type="protein sequence ID" value="MBB3957869.1"/>
    <property type="molecule type" value="Genomic_DNA"/>
</dbReference>